<dbReference type="InterPro" id="IPR005599">
    <property type="entry name" value="GPI_mannosylTrfase"/>
</dbReference>
<evidence type="ECO:0000256" key="4">
    <source>
        <dbReference type="ARBA" id="ARBA00022679"/>
    </source>
</evidence>
<keyword evidence="11" id="KW-1185">Reference proteome</keyword>
<proteinExistence type="predicted"/>
<feature type="transmembrane region" description="Helical" evidence="9">
    <location>
        <begin position="128"/>
        <end position="145"/>
    </location>
</feature>
<comment type="subcellular location">
    <subcellularLocation>
        <location evidence="1">Endomembrane system</location>
        <topology evidence="1">Multi-pass membrane protein</topology>
    </subcellularLocation>
    <subcellularLocation>
        <location evidence="2">Endoplasmic reticulum membrane</location>
    </subcellularLocation>
</comment>
<evidence type="ECO:0000256" key="3">
    <source>
        <dbReference type="ARBA" id="ARBA00022676"/>
    </source>
</evidence>
<feature type="transmembrane region" description="Helical" evidence="9">
    <location>
        <begin position="296"/>
        <end position="313"/>
    </location>
</feature>
<dbReference type="EMBL" id="CP002542">
    <property type="protein sequence ID" value="AEA42259.1"/>
    <property type="molecule type" value="Genomic_DNA"/>
</dbReference>
<evidence type="ECO:0000256" key="9">
    <source>
        <dbReference type="SAM" id="Phobius"/>
    </source>
</evidence>
<evidence type="ECO:0000256" key="2">
    <source>
        <dbReference type="ARBA" id="ARBA00004586"/>
    </source>
</evidence>
<dbReference type="AlphaFoldDB" id="F2ICN2"/>
<feature type="transmembrane region" description="Helical" evidence="9">
    <location>
        <begin position="179"/>
        <end position="204"/>
    </location>
</feature>
<dbReference type="KEGG" id="fte:Fluta_0250"/>
<feature type="transmembrane region" description="Helical" evidence="9">
    <location>
        <begin position="319"/>
        <end position="339"/>
    </location>
</feature>
<accession>F2ICN2</accession>
<evidence type="ECO:0000313" key="10">
    <source>
        <dbReference type="EMBL" id="AEA42259.1"/>
    </source>
</evidence>
<dbReference type="STRING" id="755732.Fluta_0250"/>
<feature type="transmembrane region" description="Helical" evidence="9">
    <location>
        <begin position="346"/>
        <end position="369"/>
    </location>
</feature>
<reference evidence="11" key="2">
    <citation type="submission" date="2011-02" db="EMBL/GenBank/DDBJ databases">
        <title>The complete genome of Fluviicola taffensis DSM 16823.</title>
        <authorList>
            <consortium name="US DOE Joint Genome Institute (JGI-PGF)"/>
            <person name="Lucas S."/>
            <person name="Copeland A."/>
            <person name="Lapidus A."/>
            <person name="Bruce D."/>
            <person name="Goodwin L."/>
            <person name="Pitluck S."/>
            <person name="Kyrpides N."/>
            <person name="Mavromatis K."/>
            <person name="Ivanova N."/>
            <person name="Mikhailova N."/>
            <person name="Pagani I."/>
            <person name="Chertkov O."/>
            <person name="Detter J.C."/>
            <person name="Han C."/>
            <person name="Tapia R."/>
            <person name="Land M."/>
            <person name="Hauser L."/>
            <person name="Markowitz V."/>
            <person name="Cheng J.-F."/>
            <person name="Hugenholtz P."/>
            <person name="Woyke T."/>
            <person name="Wu D."/>
            <person name="Tindall B."/>
            <person name="Pomrenke H.G."/>
            <person name="Brambilla E."/>
            <person name="Klenk H.-P."/>
            <person name="Eisen J.A."/>
        </authorList>
    </citation>
    <scope>NUCLEOTIDE SEQUENCE [LARGE SCALE GENOMIC DNA]</scope>
    <source>
        <strain evidence="11">DSM 16823 / RW262 / RW262</strain>
    </source>
</reference>
<dbReference type="Pfam" id="PF03901">
    <property type="entry name" value="Glyco_transf_22"/>
    <property type="match status" value="1"/>
</dbReference>
<keyword evidence="8 9" id="KW-0472">Membrane</keyword>
<organism evidence="10 11">
    <name type="scientific">Fluviicola taffensis (strain DSM 16823 / NCIMB 13979 / RW262)</name>
    <dbReference type="NCBI Taxonomy" id="755732"/>
    <lineage>
        <taxon>Bacteria</taxon>
        <taxon>Pseudomonadati</taxon>
        <taxon>Bacteroidota</taxon>
        <taxon>Flavobacteriia</taxon>
        <taxon>Flavobacteriales</taxon>
        <taxon>Crocinitomicaceae</taxon>
        <taxon>Fluviicola</taxon>
    </lineage>
</organism>
<protein>
    <submittedName>
        <fullName evidence="10">Alg9 family protein mannosyltransferase</fullName>
    </submittedName>
</protein>
<name>F2ICN2_FLUTR</name>
<keyword evidence="6" id="KW-0256">Endoplasmic reticulum</keyword>
<feature type="transmembrane region" description="Helical" evidence="9">
    <location>
        <begin position="265"/>
        <end position="284"/>
    </location>
</feature>
<dbReference type="RefSeq" id="WP_013685033.1">
    <property type="nucleotide sequence ID" value="NC_015321.1"/>
</dbReference>
<feature type="transmembrane region" description="Helical" evidence="9">
    <location>
        <begin position="7"/>
        <end position="28"/>
    </location>
</feature>
<evidence type="ECO:0000256" key="5">
    <source>
        <dbReference type="ARBA" id="ARBA00022692"/>
    </source>
</evidence>
<dbReference type="GO" id="GO:0012505">
    <property type="term" value="C:endomembrane system"/>
    <property type="evidence" value="ECO:0007669"/>
    <property type="project" value="UniProtKB-SubCell"/>
</dbReference>
<dbReference type="PANTHER" id="PTHR22760">
    <property type="entry name" value="GLYCOSYLTRANSFERASE"/>
    <property type="match status" value="1"/>
</dbReference>
<evidence type="ECO:0000256" key="6">
    <source>
        <dbReference type="ARBA" id="ARBA00022824"/>
    </source>
</evidence>
<keyword evidence="7 9" id="KW-1133">Transmembrane helix</keyword>
<evidence type="ECO:0000256" key="8">
    <source>
        <dbReference type="ARBA" id="ARBA00023136"/>
    </source>
</evidence>
<reference evidence="10 11" key="1">
    <citation type="journal article" date="2011" name="Stand. Genomic Sci.">
        <title>Complete genome sequence of the gliding freshwater bacterium Fluviicola taffensis type strain (RW262).</title>
        <authorList>
            <person name="Woyke T."/>
            <person name="Chertkov O."/>
            <person name="Lapidus A."/>
            <person name="Nolan M."/>
            <person name="Lucas S."/>
            <person name="Del Rio T.G."/>
            <person name="Tice H."/>
            <person name="Cheng J.F."/>
            <person name="Tapia R."/>
            <person name="Han C."/>
            <person name="Goodwin L."/>
            <person name="Pitluck S."/>
            <person name="Liolios K."/>
            <person name="Pagani I."/>
            <person name="Ivanova N."/>
            <person name="Huntemann M."/>
            <person name="Mavromatis K."/>
            <person name="Mikhailova N."/>
            <person name="Pati A."/>
            <person name="Chen A."/>
            <person name="Palaniappan K."/>
            <person name="Land M."/>
            <person name="Hauser L."/>
            <person name="Brambilla E.M."/>
            <person name="Rohde M."/>
            <person name="Mwirichia R."/>
            <person name="Sikorski J."/>
            <person name="Tindall B.J."/>
            <person name="Goker M."/>
            <person name="Bristow J."/>
            <person name="Eisen J.A."/>
            <person name="Markowitz V."/>
            <person name="Hugenholtz P."/>
            <person name="Klenk H.P."/>
            <person name="Kyrpides N.C."/>
        </authorList>
    </citation>
    <scope>NUCLEOTIDE SEQUENCE [LARGE SCALE GENOMIC DNA]</scope>
    <source>
        <strain evidence="11">DSM 16823 / RW262 / RW262</strain>
    </source>
</reference>
<evidence type="ECO:0000256" key="1">
    <source>
        <dbReference type="ARBA" id="ARBA00004127"/>
    </source>
</evidence>
<feature type="transmembrane region" description="Helical" evidence="9">
    <location>
        <begin position="216"/>
        <end position="235"/>
    </location>
</feature>
<dbReference type="HOGENOM" id="CLU_043638_0_0_10"/>
<gene>
    <name evidence="10" type="ordered locus">Fluta_0250</name>
</gene>
<sequence precursor="true">MKLSIKSIIIFISVVVFTITATNSVGFFHADEHYQIIEFAGLKAGWNTPEDLVWEYHTKIRPTLQPTIAVGFISIFKFFGASDPYTISFLLREITALLLIFALVFFFTNTKRFIPSKKESTNSKLLEALYLGFLLLIWYIPYLGVRFSSETWSAIFLLFAMGCFCSENKSRKKILLTGLFFGLSFLFRFQILFALVGFGMWFLIFNRKNWKELLQIIGAFSLVFCFGILIDSIFYNEFTISVWNYFDQNILQHKAAEFGELPWDYYISSLFHLPTKLIGTLFFLSITSAIIFRNKAPFIWMIISFILLHMLVSHKEERFLFPIAFFFPLFFIQFFQLLMDSIPRKIALMLIGLTSLGIVTTSIVGLPILASSPAGLGRNGITRFIHLKYPNKIVNLIAMPYANPYSPWFRNEKFYLDKNVGFTPIDNFEALNSSIIKKNEINLFVTTQFFLETYPHKENIQKLGFKLIQQSIPEYQLKMDKYVRGIEDQNITYLYELKK</sequence>
<dbReference type="Proteomes" id="UP000007463">
    <property type="component" value="Chromosome"/>
</dbReference>
<dbReference type="OrthoDB" id="620676at2"/>
<feature type="transmembrane region" description="Helical" evidence="9">
    <location>
        <begin position="85"/>
        <end position="107"/>
    </location>
</feature>
<evidence type="ECO:0000256" key="7">
    <source>
        <dbReference type="ARBA" id="ARBA00022989"/>
    </source>
</evidence>
<evidence type="ECO:0000313" key="11">
    <source>
        <dbReference type="Proteomes" id="UP000007463"/>
    </source>
</evidence>
<dbReference type="eggNOG" id="COG1807">
    <property type="taxonomic scope" value="Bacteria"/>
</dbReference>
<dbReference type="GO" id="GO:0000030">
    <property type="term" value="F:mannosyltransferase activity"/>
    <property type="evidence" value="ECO:0007669"/>
    <property type="project" value="TreeGrafter"/>
</dbReference>
<keyword evidence="5 9" id="KW-0812">Transmembrane</keyword>
<keyword evidence="3 10" id="KW-0328">Glycosyltransferase</keyword>
<keyword evidence="4 10" id="KW-0808">Transferase</keyword>